<comment type="similarity">
    <text evidence="3 10 13">Belongs to the IPP transferase family.</text>
</comment>
<name>A0A143PR55_LUTPR</name>
<evidence type="ECO:0000256" key="4">
    <source>
        <dbReference type="ARBA" id="ARBA00022679"/>
    </source>
</evidence>
<evidence type="ECO:0000256" key="13">
    <source>
        <dbReference type="RuleBase" id="RU003785"/>
    </source>
</evidence>
<dbReference type="Pfam" id="PF01715">
    <property type="entry name" value="IPPT"/>
    <property type="match status" value="1"/>
</dbReference>
<dbReference type="AlphaFoldDB" id="A0A143PR55"/>
<keyword evidence="7 10" id="KW-0067">ATP-binding</keyword>
<evidence type="ECO:0000256" key="10">
    <source>
        <dbReference type="HAMAP-Rule" id="MF_00185"/>
    </source>
</evidence>
<evidence type="ECO:0000256" key="1">
    <source>
        <dbReference type="ARBA" id="ARBA00001946"/>
    </source>
</evidence>
<keyword evidence="6 10" id="KW-0547">Nucleotide-binding</keyword>
<reference evidence="14 15" key="1">
    <citation type="journal article" date="2016" name="Genome Announc.">
        <title>First Complete Genome Sequence of a Subdivision 6 Acidobacterium Strain.</title>
        <authorList>
            <person name="Huang S."/>
            <person name="Vieira S."/>
            <person name="Bunk B."/>
            <person name="Riedel T."/>
            <person name="Sproer C."/>
            <person name="Overmann J."/>
        </authorList>
    </citation>
    <scope>NUCLEOTIDE SEQUENCE [LARGE SCALE GENOMIC DNA]</scope>
    <source>
        <strain evidence="15">DSM 100886 HEG_-6_39</strain>
    </source>
</reference>
<dbReference type="InterPro" id="IPR039657">
    <property type="entry name" value="Dimethylallyltransferase"/>
</dbReference>
<dbReference type="PANTHER" id="PTHR11088:SF60">
    <property type="entry name" value="TRNA DIMETHYLALLYLTRANSFERASE"/>
    <property type="match status" value="1"/>
</dbReference>
<evidence type="ECO:0000256" key="11">
    <source>
        <dbReference type="RuleBase" id="RU003783"/>
    </source>
</evidence>
<evidence type="ECO:0000256" key="3">
    <source>
        <dbReference type="ARBA" id="ARBA00005842"/>
    </source>
</evidence>
<evidence type="ECO:0000256" key="7">
    <source>
        <dbReference type="ARBA" id="ARBA00022840"/>
    </source>
</evidence>
<comment type="caution">
    <text evidence="10">Lacks conserved residue(s) required for the propagation of feature annotation.</text>
</comment>
<evidence type="ECO:0000256" key="9">
    <source>
        <dbReference type="ARBA" id="ARBA00049563"/>
    </source>
</evidence>
<proteinExistence type="inferred from homology"/>
<keyword evidence="8 10" id="KW-0460">Magnesium</keyword>
<dbReference type="STRING" id="1855912.LuPra_04434"/>
<comment type="cofactor">
    <cofactor evidence="1 10">
        <name>Mg(2+)</name>
        <dbReference type="ChEBI" id="CHEBI:18420"/>
    </cofactor>
</comment>
<dbReference type="FunFam" id="1.10.20.140:FF:000001">
    <property type="entry name" value="tRNA dimethylallyltransferase"/>
    <property type="match status" value="1"/>
</dbReference>
<dbReference type="Proteomes" id="UP000076079">
    <property type="component" value="Chromosome"/>
</dbReference>
<comment type="catalytic activity">
    <reaction evidence="9 10 11">
        <text>adenosine(37) in tRNA + dimethylallyl diphosphate = N(6)-dimethylallyladenosine(37) in tRNA + diphosphate</text>
        <dbReference type="Rhea" id="RHEA:26482"/>
        <dbReference type="Rhea" id="RHEA-COMP:10162"/>
        <dbReference type="Rhea" id="RHEA-COMP:10375"/>
        <dbReference type="ChEBI" id="CHEBI:33019"/>
        <dbReference type="ChEBI" id="CHEBI:57623"/>
        <dbReference type="ChEBI" id="CHEBI:74411"/>
        <dbReference type="ChEBI" id="CHEBI:74415"/>
        <dbReference type="EC" id="2.5.1.75"/>
    </reaction>
</comment>
<dbReference type="InterPro" id="IPR027417">
    <property type="entry name" value="P-loop_NTPase"/>
</dbReference>
<dbReference type="InterPro" id="IPR018022">
    <property type="entry name" value="IPT"/>
</dbReference>
<dbReference type="NCBIfam" id="TIGR00174">
    <property type="entry name" value="miaA"/>
    <property type="match status" value="1"/>
</dbReference>
<dbReference type="OrthoDB" id="9776390at2"/>
<dbReference type="GO" id="GO:0005524">
    <property type="term" value="F:ATP binding"/>
    <property type="evidence" value="ECO:0007669"/>
    <property type="project" value="UniProtKB-UniRule"/>
</dbReference>
<feature type="binding site" evidence="10">
    <location>
        <begin position="18"/>
        <end position="25"/>
    </location>
    <ligand>
        <name>ATP</name>
        <dbReference type="ChEBI" id="CHEBI:30616"/>
    </ligand>
</feature>
<evidence type="ECO:0000313" key="14">
    <source>
        <dbReference type="EMBL" id="AMY11187.1"/>
    </source>
</evidence>
<dbReference type="EC" id="2.5.1.75" evidence="10"/>
<evidence type="ECO:0000256" key="12">
    <source>
        <dbReference type="RuleBase" id="RU003784"/>
    </source>
</evidence>
<keyword evidence="5 10" id="KW-0819">tRNA processing</keyword>
<dbReference type="Gene3D" id="3.40.50.300">
    <property type="entry name" value="P-loop containing nucleotide triphosphate hydrolases"/>
    <property type="match status" value="1"/>
</dbReference>
<feature type="site" description="Interaction with substrate tRNA" evidence="10">
    <location>
        <position position="131"/>
    </location>
</feature>
<dbReference type="PANTHER" id="PTHR11088">
    <property type="entry name" value="TRNA DIMETHYLALLYLTRANSFERASE"/>
    <property type="match status" value="1"/>
</dbReference>
<dbReference type="SUPFAM" id="SSF52540">
    <property type="entry name" value="P-loop containing nucleoside triphosphate hydrolases"/>
    <property type="match status" value="2"/>
</dbReference>
<comment type="subunit">
    <text evidence="10">Monomer.</text>
</comment>
<keyword evidence="15" id="KW-1185">Reference proteome</keyword>
<feature type="site" description="Interaction with substrate tRNA" evidence="10">
    <location>
        <position position="109"/>
    </location>
</feature>
<feature type="binding site" evidence="10">
    <location>
        <begin position="20"/>
        <end position="25"/>
    </location>
    <ligand>
        <name>substrate</name>
    </ligand>
</feature>
<dbReference type="EMBL" id="CP015136">
    <property type="protein sequence ID" value="AMY11187.1"/>
    <property type="molecule type" value="Genomic_DNA"/>
</dbReference>
<evidence type="ECO:0000256" key="8">
    <source>
        <dbReference type="ARBA" id="ARBA00022842"/>
    </source>
</evidence>
<dbReference type="GO" id="GO:0052381">
    <property type="term" value="F:tRNA dimethylallyltransferase activity"/>
    <property type="evidence" value="ECO:0007669"/>
    <property type="project" value="UniProtKB-UniRule"/>
</dbReference>
<dbReference type="GO" id="GO:0006400">
    <property type="term" value="P:tRNA modification"/>
    <property type="evidence" value="ECO:0007669"/>
    <property type="project" value="TreeGrafter"/>
</dbReference>
<evidence type="ECO:0000256" key="6">
    <source>
        <dbReference type="ARBA" id="ARBA00022741"/>
    </source>
</evidence>
<reference evidence="15" key="2">
    <citation type="submission" date="2016-04" db="EMBL/GenBank/DDBJ databases">
        <title>First Complete Genome Sequence of a Subdivision 6 Acidobacterium.</title>
        <authorList>
            <person name="Huang S."/>
            <person name="Vieira S."/>
            <person name="Bunk B."/>
            <person name="Riedel T."/>
            <person name="Sproeer C."/>
            <person name="Overmann J."/>
        </authorList>
    </citation>
    <scope>NUCLEOTIDE SEQUENCE [LARGE SCALE GENOMIC DNA]</scope>
    <source>
        <strain evidence="15">DSM 100886 HEG_-6_39</strain>
    </source>
</reference>
<organism evidence="14 15">
    <name type="scientific">Luteitalea pratensis</name>
    <dbReference type="NCBI Taxonomy" id="1855912"/>
    <lineage>
        <taxon>Bacteria</taxon>
        <taxon>Pseudomonadati</taxon>
        <taxon>Acidobacteriota</taxon>
        <taxon>Vicinamibacteria</taxon>
        <taxon>Vicinamibacterales</taxon>
        <taxon>Vicinamibacteraceae</taxon>
        <taxon>Luteitalea</taxon>
    </lineage>
</organism>
<feature type="region of interest" description="Interaction with substrate tRNA" evidence="10">
    <location>
        <begin position="43"/>
        <end position="46"/>
    </location>
</feature>
<comment type="function">
    <text evidence="2 10 12">Catalyzes the transfer of a dimethylallyl group onto the adenine at position 37 in tRNAs that read codons beginning with uridine, leading to the formation of N6-(dimethylallyl)adenosine (i(6)A).</text>
</comment>
<keyword evidence="4 10" id="KW-0808">Transferase</keyword>
<protein>
    <recommendedName>
        <fullName evidence="10">tRNA dimethylallyltransferase</fullName>
        <ecNumber evidence="10">2.5.1.75</ecNumber>
    </recommendedName>
    <alternativeName>
        <fullName evidence="10">Dimethylallyl diphosphate:tRNA dimethylallyltransferase</fullName>
        <shortName evidence="10">DMAPP:tRNA dimethylallyltransferase</shortName>
        <shortName evidence="10">DMATase</shortName>
    </alternativeName>
    <alternativeName>
        <fullName evidence="10">Isopentenyl-diphosphate:tRNA isopentenyltransferase</fullName>
        <shortName evidence="10">IPP transferase</shortName>
        <shortName evidence="10">IPPT</shortName>
        <shortName evidence="10">IPTase</shortName>
    </alternativeName>
</protein>
<dbReference type="RefSeq" id="WP_110172759.1">
    <property type="nucleotide sequence ID" value="NZ_CP015136.1"/>
</dbReference>
<dbReference type="HAMAP" id="MF_00185">
    <property type="entry name" value="IPP_trans"/>
    <property type="match status" value="1"/>
</dbReference>
<accession>A0A143PR55</accession>
<evidence type="ECO:0000256" key="5">
    <source>
        <dbReference type="ARBA" id="ARBA00022694"/>
    </source>
</evidence>
<gene>
    <name evidence="10 14" type="primary">miaA</name>
    <name evidence="14" type="ORF">LuPra_04434</name>
</gene>
<dbReference type="Gene3D" id="1.10.20.140">
    <property type="match status" value="1"/>
</dbReference>
<sequence length="319" mass="35463">MTAPLSASGRPLLVAVLGPTATGKSSLGIRLAQAYDGEIVNCDSTAVYRRFDIGTDKVPAHEQGGIAHHLVDVVEPTDIYSAAQFARDAATRIRAISARGRLPMLVGGTGFYFRALVEGLFDGPGRDDVVRTRLHARAVRHGVQHLHRILARVDPTSAARIMPRDEKRLVRALEVWLLTGQPLSAHFAETRPPLPEYDICVIGLRLPPEDIGERVARRVEAQWARGVVQEVRDNLAAGIPREANPFGGLVYRQILEMLDGLRDDAETRALIVRENRQYARRQLIWFRKEPRVIWLDGAGERDETFDAARALIETHGVCR</sequence>
<dbReference type="KEGG" id="abac:LuPra_04434"/>
<evidence type="ECO:0000256" key="2">
    <source>
        <dbReference type="ARBA" id="ARBA00003213"/>
    </source>
</evidence>
<evidence type="ECO:0000313" key="15">
    <source>
        <dbReference type="Proteomes" id="UP000076079"/>
    </source>
</evidence>